<keyword evidence="2 5" id="KW-0689">Ribosomal protein</keyword>
<dbReference type="EMBL" id="MFAV01000046">
    <property type="protein sequence ID" value="OGD85731.1"/>
    <property type="molecule type" value="Genomic_DNA"/>
</dbReference>
<dbReference type="AlphaFoldDB" id="A0A1F5G1H9"/>
<accession>A0A1F5G1H9</accession>
<evidence type="ECO:0000256" key="4">
    <source>
        <dbReference type="ARBA" id="ARBA00035204"/>
    </source>
</evidence>
<evidence type="ECO:0000256" key="2">
    <source>
        <dbReference type="ARBA" id="ARBA00022980"/>
    </source>
</evidence>
<reference evidence="6 7" key="1">
    <citation type="journal article" date="2016" name="Nat. Commun.">
        <title>Thousands of microbial genomes shed light on interconnected biogeochemical processes in an aquifer system.</title>
        <authorList>
            <person name="Anantharaman K."/>
            <person name="Brown C.T."/>
            <person name="Hug L.A."/>
            <person name="Sharon I."/>
            <person name="Castelle C.J."/>
            <person name="Probst A.J."/>
            <person name="Thomas B.C."/>
            <person name="Singh A."/>
            <person name="Wilkins M.J."/>
            <person name="Karaoz U."/>
            <person name="Brodie E.L."/>
            <person name="Williams K.H."/>
            <person name="Hubbard S.S."/>
            <person name="Banfield J.F."/>
        </authorList>
    </citation>
    <scope>NUCLEOTIDE SEQUENCE [LARGE SCALE GENOMIC DNA]</scope>
</reference>
<name>A0A1F5G1H9_9BACT</name>
<proteinExistence type="inferred from homology"/>
<dbReference type="GO" id="GO:1990904">
    <property type="term" value="C:ribonucleoprotein complex"/>
    <property type="evidence" value="ECO:0007669"/>
    <property type="project" value="UniProtKB-KW"/>
</dbReference>
<comment type="caution">
    <text evidence="6">The sequence shown here is derived from an EMBL/GenBank/DDBJ whole genome shotgun (WGS) entry which is preliminary data.</text>
</comment>
<evidence type="ECO:0000313" key="6">
    <source>
        <dbReference type="EMBL" id="OGD85731.1"/>
    </source>
</evidence>
<protein>
    <recommendedName>
        <fullName evidence="4 5">Large ribosomal subunit protein uL29</fullName>
    </recommendedName>
</protein>
<organism evidence="6 7">
    <name type="scientific">Candidatus Curtissbacteria bacterium RBG_16_39_7</name>
    <dbReference type="NCBI Taxonomy" id="1797707"/>
    <lineage>
        <taxon>Bacteria</taxon>
        <taxon>Candidatus Curtissiibacteriota</taxon>
    </lineage>
</organism>
<sequence length="71" mass="8362">MKKSQKKDLRTKTIEELRKILAEKRAESAKTRLERGAVKVKNTRLYTFKKREIATILAIIAEKEFEKSIKK</sequence>
<dbReference type="SUPFAM" id="SSF46561">
    <property type="entry name" value="Ribosomal protein L29 (L29p)"/>
    <property type="match status" value="1"/>
</dbReference>
<dbReference type="InterPro" id="IPR001854">
    <property type="entry name" value="Ribosomal_uL29"/>
</dbReference>
<keyword evidence="3 5" id="KW-0687">Ribonucleoprotein</keyword>
<gene>
    <name evidence="5" type="primary">rpmC</name>
    <name evidence="6" type="ORF">A2Z23_01505</name>
</gene>
<dbReference type="GO" id="GO:0003735">
    <property type="term" value="F:structural constituent of ribosome"/>
    <property type="evidence" value="ECO:0007669"/>
    <property type="project" value="InterPro"/>
</dbReference>
<dbReference type="HAMAP" id="MF_00374">
    <property type="entry name" value="Ribosomal_uL29"/>
    <property type="match status" value="1"/>
</dbReference>
<dbReference type="InterPro" id="IPR036049">
    <property type="entry name" value="Ribosomal_uL29_sf"/>
</dbReference>
<evidence type="ECO:0000256" key="1">
    <source>
        <dbReference type="ARBA" id="ARBA00009254"/>
    </source>
</evidence>
<evidence type="ECO:0000256" key="3">
    <source>
        <dbReference type="ARBA" id="ARBA00023274"/>
    </source>
</evidence>
<evidence type="ECO:0000256" key="5">
    <source>
        <dbReference type="HAMAP-Rule" id="MF_00374"/>
    </source>
</evidence>
<dbReference type="GO" id="GO:0006412">
    <property type="term" value="P:translation"/>
    <property type="evidence" value="ECO:0007669"/>
    <property type="project" value="UniProtKB-UniRule"/>
</dbReference>
<comment type="similarity">
    <text evidence="1 5">Belongs to the universal ribosomal protein uL29 family.</text>
</comment>
<dbReference type="Proteomes" id="UP000176628">
    <property type="component" value="Unassembled WGS sequence"/>
</dbReference>
<dbReference type="GO" id="GO:0005840">
    <property type="term" value="C:ribosome"/>
    <property type="evidence" value="ECO:0007669"/>
    <property type="project" value="UniProtKB-KW"/>
</dbReference>
<dbReference type="Pfam" id="PF00831">
    <property type="entry name" value="Ribosomal_L29"/>
    <property type="match status" value="1"/>
</dbReference>
<dbReference type="NCBIfam" id="TIGR00012">
    <property type="entry name" value="L29"/>
    <property type="match status" value="1"/>
</dbReference>
<evidence type="ECO:0000313" key="7">
    <source>
        <dbReference type="Proteomes" id="UP000176628"/>
    </source>
</evidence>
<dbReference type="Gene3D" id="1.10.287.310">
    <property type="match status" value="1"/>
</dbReference>